<reference evidence="1" key="2">
    <citation type="journal article" date="2022" name="New Phytol.">
        <title>Evolutionary transition to the ectomycorrhizal habit in the genomes of a hyperdiverse lineage of mushroom-forming fungi.</title>
        <authorList>
            <person name="Looney B."/>
            <person name="Miyauchi S."/>
            <person name="Morin E."/>
            <person name="Drula E."/>
            <person name="Courty P.E."/>
            <person name="Kohler A."/>
            <person name="Kuo A."/>
            <person name="LaButti K."/>
            <person name="Pangilinan J."/>
            <person name="Lipzen A."/>
            <person name="Riley R."/>
            <person name="Andreopoulos W."/>
            <person name="He G."/>
            <person name="Johnson J."/>
            <person name="Nolan M."/>
            <person name="Tritt A."/>
            <person name="Barry K.W."/>
            <person name="Grigoriev I.V."/>
            <person name="Nagy L.G."/>
            <person name="Hibbett D."/>
            <person name="Henrissat B."/>
            <person name="Matheny P.B."/>
            <person name="Labbe J."/>
            <person name="Martin F.M."/>
        </authorList>
    </citation>
    <scope>NUCLEOTIDE SEQUENCE</scope>
    <source>
        <strain evidence="1">FP105234-sp</strain>
    </source>
</reference>
<evidence type="ECO:0000313" key="2">
    <source>
        <dbReference type="Proteomes" id="UP000814033"/>
    </source>
</evidence>
<accession>A0ACB8R1E8</accession>
<protein>
    <submittedName>
        <fullName evidence="1">MFS general substrate transporter</fullName>
    </submittedName>
</protein>
<comment type="caution">
    <text evidence="1">The sequence shown here is derived from an EMBL/GenBank/DDBJ whole genome shotgun (WGS) entry which is preliminary data.</text>
</comment>
<sequence length="419" mass="45012">MSAQYHDPNRRLETSPSQSDAWMTLFGAWLAIISTSGSAFAVGVFQDIHSRKPDPSSNIVGWIGATQLFLILAVSLPAGIRHDSGHFKTIFAAGVLIFILGLILLAHNETNASYVQFFYPQSILLGVGAGMVYIPSLAVQTDYWGQRSTLAIGIATSGLFVGGTVFQIMLEQMLNNGAVFAQSVGMSVLFLCVGLPVAFYCCIIGSDSDVLPPRPAGELLTSLKELLTDAPYMCVAIGGLFMNWGIYFAYIYLQPLVLDHGKDQSFAFHIISILSGAAIPGCILSPLAAEKLGTMNVFTASAFCCPVILAWAFFPATSISDVVVFAALFGFFVGAWFSLLPAVFINMRNSTRELGTQMGFAFAVGSVAVLTGTPIYSQLLGPTFQWTTPIAFSAVAAMTTGATWFLVARHLMIRRLGRT</sequence>
<dbReference type="Proteomes" id="UP000814033">
    <property type="component" value="Unassembled WGS sequence"/>
</dbReference>
<gene>
    <name evidence="1" type="ORF">FA95DRAFT_1613774</name>
</gene>
<dbReference type="EMBL" id="MU276657">
    <property type="protein sequence ID" value="KAI0037924.1"/>
    <property type="molecule type" value="Genomic_DNA"/>
</dbReference>
<organism evidence="1 2">
    <name type="scientific">Auriscalpium vulgare</name>
    <dbReference type="NCBI Taxonomy" id="40419"/>
    <lineage>
        <taxon>Eukaryota</taxon>
        <taxon>Fungi</taxon>
        <taxon>Dikarya</taxon>
        <taxon>Basidiomycota</taxon>
        <taxon>Agaricomycotina</taxon>
        <taxon>Agaricomycetes</taxon>
        <taxon>Russulales</taxon>
        <taxon>Auriscalpiaceae</taxon>
        <taxon>Auriscalpium</taxon>
    </lineage>
</organism>
<reference evidence="1" key="1">
    <citation type="submission" date="2021-02" db="EMBL/GenBank/DDBJ databases">
        <authorList>
            <consortium name="DOE Joint Genome Institute"/>
            <person name="Ahrendt S."/>
            <person name="Looney B.P."/>
            <person name="Miyauchi S."/>
            <person name="Morin E."/>
            <person name="Drula E."/>
            <person name="Courty P.E."/>
            <person name="Chicoki N."/>
            <person name="Fauchery L."/>
            <person name="Kohler A."/>
            <person name="Kuo A."/>
            <person name="Labutti K."/>
            <person name="Pangilinan J."/>
            <person name="Lipzen A."/>
            <person name="Riley R."/>
            <person name="Andreopoulos W."/>
            <person name="He G."/>
            <person name="Johnson J."/>
            <person name="Barry K.W."/>
            <person name="Grigoriev I.V."/>
            <person name="Nagy L."/>
            <person name="Hibbett D."/>
            <person name="Henrissat B."/>
            <person name="Matheny P.B."/>
            <person name="Labbe J."/>
            <person name="Martin F."/>
        </authorList>
    </citation>
    <scope>NUCLEOTIDE SEQUENCE</scope>
    <source>
        <strain evidence="1">FP105234-sp</strain>
    </source>
</reference>
<proteinExistence type="predicted"/>
<keyword evidence="2" id="KW-1185">Reference proteome</keyword>
<evidence type="ECO:0000313" key="1">
    <source>
        <dbReference type="EMBL" id="KAI0037924.1"/>
    </source>
</evidence>
<name>A0ACB8R1E8_9AGAM</name>